<dbReference type="eggNOG" id="KOG1161">
    <property type="taxonomic scope" value="Eukaryota"/>
</dbReference>
<reference evidence="3" key="1">
    <citation type="journal article" date="2013" name="Nat. Commun.">
        <title>Whole-genome sequencing of Oryza brachyantha reveals mechanisms underlying Oryza genome evolution.</title>
        <authorList>
            <person name="Chen J."/>
            <person name="Huang Q."/>
            <person name="Gao D."/>
            <person name="Wang J."/>
            <person name="Lang Y."/>
            <person name="Liu T."/>
            <person name="Li B."/>
            <person name="Bai Z."/>
            <person name="Luis Goicoechea J."/>
            <person name="Liang C."/>
            <person name="Chen C."/>
            <person name="Zhang W."/>
            <person name="Sun S."/>
            <person name="Liao Y."/>
            <person name="Zhang X."/>
            <person name="Yang L."/>
            <person name="Song C."/>
            <person name="Wang M."/>
            <person name="Shi J."/>
            <person name="Liu G."/>
            <person name="Liu J."/>
            <person name="Zhou H."/>
            <person name="Zhou W."/>
            <person name="Yu Q."/>
            <person name="An N."/>
            <person name="Chen Y."/>
            <person name="Cai Q."/>
            <person name="Wang B."/>
            <person name="Liu B."/>
            <person name="Min J."/>
            <person name="Huang Y."/>
            <person name="Wu H."/>
            <person name="Li Z."/>
            <person name="Zhang Y."/>
            <person name="Yin Y."/>
            <person name="Song W."/>
            <person name="Jiang J."/>
            <person name="Jackson S.A."/>
            <person name="Wing R.A."/>
            <person name="Wang J."/>
            <person name="Chen M."/>
        </authorList>
    </citation>
    <scope>NUCLEOTIDE SEQUENCE [LARGE SCALE GENOMIC DNA]</scope>
    <source>
        <strain evidence="3">cv. IRGC 101232</strain>
    </source>
</reference>
<dbReference type="Proteomes" id="UP000006038">
    <property type="component" value="Chromosome 10"/>
</dbReference>
<feature type="region of interest" description="Disordered" evidence="1">
    <location>
        <begin position="83"/>
        <end position="112"/>
    </location>
</feature>
<dbReference type="AlphaFoldDB" id="J3N2C6"/>
<dbReference type="InterPro" id="IPR004331">
    <property type="entry name" value="SPX_dom"/>
</dbReference>
<accession>J3N2C6</accession>
<reference evidence="3" key="2">
    <citation type="submission" date="2013-04" db="UniProtKB">
        <authorList>
            <consortium name="EnsemblPlants"/>
        </authorList>
    </citation>
    <scope>IDENTIFICATION</scope>
</reference>
<dbReference type="PANTHER" id="PTHR45978">
    <property type="entry name" value="SPX DOMAIN-CONTAINING PROTEIN 3"/>
    <property type="match status" value="1"/>
</dbReference>
<organism evidence="3">
    <name type="scientific">Oryza brachyantha</name>
    <name type="common">malo sina</name>
    <dbReference type="NCBI Taxonomy" id="4533"/>
    <lineage>
        <taxon>Eukaryota</taxon>
        <taxon>Viridiplantae</taxon>
        <taxon>Streptophyta</taxon>
        <taxon>Embryophyta</taxon>
        <taxon>Tracheophyta</taxon>
        <taxon>Spermatophyta</taxon>
        <taxon>Magnoliopsida</taxon>
        <taxon>Liliopsida</taxon>
        <taxon>Poales</taxon>
        <taxon>Poaceae</taxon>
        <taxon>BOP clade</taxon>
        <taxon>Oryzoideae</taxon>
        <taxon>Oryzeae</taxon>
        <taxon>Oryzinae</taxon>
        <taxon>Oryza</taxon>
    </lineage>
</organism>
<proteinExistence type="predicted"/>
<sequence>MKFGKRLKKQVEESLPEWRDKFLEYKRLKKLVRLISSSGSGDGGRGEAAFVRLLDGEVDRINAFFLEQEEEFVIRQRELQETVEKAAPRGGGGGGGGPAGGGGGGRRPAPDAAEMRRVRKEIVDLHGEMVLLLNYSAVNYTGLAKILKKYDKRTGRLLRLPFIEKVLRQPFFTTELISRLVRDCEATMDAVFSSSSSSTVAATTAPAGDRRTRKAFTDVDAGVAPMADRQGIFRNTVAALATMQELRSGSSTYGWFSLPPMAAPPASPDSGVLQSIQIADPILI</sequence>
<dbReference type="GO" id="GO:0070417">
    <property type="term" value="P:cellular response to cold"/>
    <property type="evidence" value="ECO:0007669"/>
    <property type="project" value="EnsemblPlants"/>
</dbReference>
<dbReference type="Pfam" id="PF03105">
    <property type="entry name" value="SPX"/>
    <property type="match status" value="2"/>
</dbReference>
<name>J3N2C6_ORYBR</name>
<protein>
    <recommendedName>
        <fullName evidence="2">SPX domain-containing protein</fullName>
    </recommendedName>
</protein>
<evidence type="ECO:0000256" key="1">
    <source>
        <dbReference type="SAM" id="MobiDB-lite"/>
    </source>
</evidence>
<dbReference type="HOGENOM" id="CLU_057600_1_1_1"/>
<dbReference type="GO" id="GO:0016036">
    <property type="term" value="P:cellular response to phosphate starvation"/>
    <property type="evidence" value="ECO:0007669"/>
    <property type="project" value="InterPro"/>
</dbReference>
<feature type="compositionally biased region" description="Gly residues" evidence="1">
    <location>
        <begin position="89"/>
        <end position="106"/>
    </location>
</feature>
<evidence type="ECO:0000313" key="3">
    <source>
        <dbReference type="EnsemblPlants" id="OB10G16740.1"/>
    </source>
</evidence>
<dbReference type="Gramene" id="OB10G16740.1">
    <property type="protein sequence ID" value="OB10G16740.1"/>
    <property type="gene ID" value="OB10G16740"/>
</dbReference>
<dbReference type="EnsemblPlants" id="OB10G16740.1">
    <property type="protein sequence ID" value="OB10G16740.1"/>
    <property type="gene ID" value="OB10G16740"/>
</dbReference>
<dbReference type="OMA" id="CIKLADP"/>
<evidence type="ECO:0000313" key="4">
    <source>
        <dbReference type="Proteomes" id="UP000006038"/>
    </source>
</evidence>
<dbReference type="STRING" id="4533.J3N2C6"/>
<keyword evidence="4" id="KW-1185">Reference proteome</keyword>
<feature type="domain" description="SPX" evidence="2">
    <location>
        <begin position="1"/>
        <end position="164"/>
    </location>
</feature>
<dbReference type="PROSITE" id="PS51382">
    <property type="entry name" value="SPX"/>
    <property type="match status" value="1"/>
</dbReference>
<dbReference type="CDD" id="cd14481">
    <property type="entry name" value="SPX_AtSPX1_like"/>
    <property type="match status" value="1"/>
</dbReference>
<dbReference type="PANTHER" id="PTHR45978:SF2">
    <property type="entry name" value="SPX DOMAIN-CONTAINING PROTEIN 3"/>
    <property type="match status" value="1"/>
</dbReference>
<dbReference type="InterPro" id="IPR031142">
    <property type="entry name" value="SPX_prot"/>
</dbReference>
<evidence type="ECO:0000259" key="2">
    <source>
        <dbReference type="PROSITE" id="PS51382"/>
    </source>
</evidence>